<feature type="domain" description="Pre-mRNA polyadenylation factor Fip1" evidence="6">
    <location>
        <begin position="159"/>
        <end position="202"/>
    </location>
</feature>
<feature type="compositionally biased region" description="Acidic residues" evidence="5">
    <location>
        <begin position="44"/>
        <end position="59"/>
    </location>
</feature>
<dbReference type="GeneID" id="27315979"/>
<dbReference type="RefSeq" id="XP_016210352.1">
    <property type="nucleotide sequence ID" value="XM_016361848.1"/>
</dbReference>
<evidence type="ECO:0000313" key="8">
    <source>
        <dbReference type="Proteomes" id="UP000053259"/>
    </source>
</evidence>
<dbReference type="STRING" id="253628.A0A0D2A1E5"/>
<dbReference type="InterPro" id="IPR007854">
    <property type="entry name" value="Fip1_dom"/>
</dbReference>
<gene>
    <name evidence="7" type="ORF">PV09_08006</name>
</gene>
<dbReference type="PANTHER" id="PTHR13484">
    <property type="entry name" value="FIP1-LIKE 1 PROTEIN"/>
    <property type="match status" value="1"/>
</dbReference>
<sequence length="325" mass="34619">MTMSKSRESSLGSVAMEEEEDDLYGSGPTADAEGTAHQTTADLESGEEEESEDESDIEIVTERPDLGPEPTAASRTGQKATETSHQATSGSTPSQQQQLPSRSVPTTIRISTDPATQQAAAKPILLPGDKYPAIRTTTSEIFDPDNVPLWNGKPITELDIDADLAENMKPWRRPGADQSDYFNYGFDEFSWAMYCEKQKAMRSGIEEQKNENKLFEQLIGMPPLPTAGASNGGGNSPMPGGAAGGMPGMPGEQEMMQMMMQYMQATGKTDPTQVDFAEMMSQFGMGGPTGVPTGPSGGGQQQGGWGGQQQGGYGGGGGRRGRGRW</sequence>
<comment type="similarity">
    <text evidence="2">Belongs to the FIP1 family.</text>
</comment>
<dbReference type="GO" id="GO:0005847">
    <property type="term" value="C:mRNA cleavage and polyadenylation specificity factor complex"/>
    <property type="evidence" value="ECO:0007669"/>
    <property type="project" value="TreeGrafter"/>
</dbReference>
<evidence type="ECO:0000256" key="3">
    <source>
        <dbReference type="ARBA" id="ARBA00022664"/>
    </source>
</evidence>
<evidence type="ECO:0000256" key="2">
    <source>
        <dbReference type="ARBA" id="ARBA00007459"/>
    </source>
</evidence>
<dbReference type="InterPro" id="IPR051187">
    <property type="entry name" value="Pre-mRNA_3'-end_processing_reg"/>
</dbReference>
<keyword evidence="3" id="KW-0507">mRNA processing</keyword>
<feature type="region of interest" description="Disordered" evidence="5">
    <location>
        <begin position="286"/>
        <end position="325"/>
    </location>
</feature>
<dbReference type="EMBL" id="KN847563">
    <property type="protein sequence ID" value="KIW00484.1"/>
    <property type="molecule type" value="Genomic_DNA"/>
</dbReference>
<evidence type="ECO:0000256" key="4">
    <source>
        <dbReference type="ARBA" id="ARBA00023242"/>
    </source>
</evidence>
<proteinExistence type="inferred from homology"/>
<organism evidence="7 8">
    <name type="scientific">Verruconis gallopava</name>
    <dbReference type="NCBI Taxonomy" id="253628"/>
    <lineage>
        <taxon>Eukaryota</taxon>
        <taxon>Fungi</taxon>
        <taxon>Dikarya</taxon>
        <taxon>Ascomycota</taxon>
        <taxon>Pezizomycotina</taxon>
        <taxon>Dothideomycetes</taxon>
        <taxon>Pleosporomycetidae</taxon>
        <taxon>Venturiales</taxon>
        <taxon>Sympoventuriaceae</taxon>
        <taxon>Verruconis</taxon>
    </lineage>
</organism>
<accession>A0A0D2A1E5</accession>
<dbReference type="HOGENOM" id="CLU_039307_0_0_1"/>
<dbReference type="GO" id="GO:0006397">
    <property type="term" value="P:mRNA processing"/>
    <property type="evidence" value="ECO:0007669"/>
    <property type="project" value="UniProtKB-KW"/>
</dbReference>
<dbReference type="OrthoDB" id="1917198at2759"/>
<evidence type="ECO:0000256" key="5">
    <source>
        <dbReference type="SAM" id="MobiDB-lite"/>
    </source>
</evidence>
<reference evidence="7 8" key="1">
    <citation type="submission" date="2015-01" db="EMBL/GenBank/DDBJ databases">
        <title>The Genome Sequence of Ochroconis gallopava CBS43764.</title>
        <authorList>
            <consortium name="The Broad Institute Genomics Platform"/>
            <person name="Cuomo C."/>
            <person name="de Hoog S."/>
            <person name="Gorbushina A."/>
            <person name="Stielow B."/>
            <person name="Teixiera M."/>
            <person name="Abouelleil A."/>
            <person name="Chapman S.B."/>
            <person name="Priest M."/>
            <person name="Young S.K."/>
            <person name="Wortman J."/>
            <person name="Nusbaum C."/>
            <person name="Birren B."/>
        </authorList>
    </citation>
    <scope>NUCLEOTIDE SEQUENCE [LARGE SCALE GENOMIC DNA]</scope>
    <source>
        <strain evidence="7 8">CBS 43764</strain>
    </source>
</reference>
<feature type="region of interest" description="Disordered" evidence="5">
    <location>
        <begin position="1"/>
        <end position="104"/>
    </location>
</feature>
<evidence type="ECO:0000256" key="1">
    <source>
        <dbReference type="ARBA" id="ARBA00004123"/>
    </source>
</evidence>
<comment type="subcellular location">
    <subcellularLocation>
        <location evidence="1">Nucleus</location>
    </subcellularLocation>
</comment>
<dbReference type="RefSeq" id="XP_016210353.1">
    <property type="nucleotide sequence ID" value="XM_016361849.1"/>
</dbReference>
<protein>
    <recommendedName>
        <fullName evidence="6">Pre-mRNA polyadenylation factor Fip1 domain-containing protein</fullName>
    </recommendedName>
</protein>
<feature type="compositionally biased region" description="Gly residues" evidence="5">
    <location>
        <begin position="286"/>
        <end position="318"/>
    </location>
</feature>
<dbReference type="PANTHER" id="PTHR13484:SF0">
    <property type="entry name" value="PRE-MRNA 3'-END-PROCESSING FACTOR FIP1"/>
    <property type="match status" value="1"/>
</dbReference>
<evidence type="ECO:0000313" key="7">
    <source>
        <dbReference type="EMBL" id="KIW00483.1"/>
    </source>
</evidence>
<dbReference type="Pfam" id="PF05182">
    <property type="entry name" value="Fip1"/>
    <property type="match status" value="1"/>
</dbReference>
<dbReference type="EMBL" id="KN847563">
    <property type="protein sequence ID" value="KIW00483.1"/>
    <property type="molecule type" value="Genomic_DNA"/>
</dbReference>
<dbReference type="AlphaFoldDB" id="A0A0D2A1E5"/>
<keyword evidence="8" id="KW-1185">Reference proteome</keyword>
<dbReference type="Proteomes" id="UP000053259">
    <property type="component" value="Unassembled WGS sequence"/>
</dbReference>
<evidence type="ECO:0000259" key="6">
    <source>
        <dbReference type="Pfam" id="PF05182"/>
    </source>
</evidence>
<feature type="compositionally biased region" description="Polar residues" evidence="5">
    <location>
        <begin position="73"/>
        <end position="104"/>
    </location>
</feature>
<keyword evidence="4" id="KW-0539">Nucleus</keyword>
<dbReference type="FunCoup" id="A0A0D2A1E5">
    <property type="interactions" value="187"/>
</dbReference>
<dbReference type="VEuPathDB" id="FungiDB:PV09_08006"/>
<name>A0A0D2A1E5_9PEZI</name>